<evidence type="ECO:0000313" key="1">
    <source>
        <dbReference type="EMBL" id="KAK9013716.1"/>
    </source>
</evidence>
<accession>A0ABR2RLN4</accession>
<name>A0ABR2RLN4_9ROSI</name>
<dbReference type="EMBL" id="JBBPBN010000022">
    <property type="protein sequence ID" value="KAK9013716.1"/>
    <property type="molecule type" value="Genomic_DNA"/>
</dbReference>
<comment type="caution">
    <text evidence="1">The sequence shown here is derived from an EMBL/GenBank/DDBJ whole genome shotgun (WGS) entry which is preliminary data.</text>
</comment>
<proteinExistence type="predicted"/>
<dbReference type="Proteomes" id="UP001396334">
    <property type="component" value="Unassembled WGS sequence"/>
</dbReference>
<gene>
    <name evidence="1" type="ORF">V6N11_041715</name>
</gene>
<reference evidence="1 2" key="1">
    <citation type="journal article" date="2024" name="G3 (Bethesda)">
        <title>Genome assembly of Hibiscus sabdariffa L. provides insights into metabolisms of medicinal natural products.</title>
        <authorList>
            <person name="Kim T."/>
        </authorList>
    </citation>
    <scope>NUCLEOTIDE SEQUENCE [LARGE SCALE GENOMIC DNA]</scope>
    <source>
        <strain evidence="1">TK-2024</strain>
        <tissue evidence="1">Old leaves</tissue>
    </source>
</reference>
<organism evidence="1 2">
    <name type="scientific">Hibiscus sabdariffa</name>
    <name type="common">roselle</name>
    <dbReference type="NCBI Taxonomy" id="183260"/>
    <lineage>
        <taxon>Eukaryota</taxon>
        <taxon>Viridiplantae</taxon>
        <taxon>Streptophyta</taxon>
        <taxon>Embryophyta</taxon>
        <taxon>Tracheophyta</taxon>
        <taxon>Spermatophyta</taxon>
        <taxon>Magnoliopsida</taxon>
        <taxon>eudicotyledons</taxon>
        <taxon>Gunneridae</taxon>
        <taxon>Pentapetalae</taxon>
        <taxon>rosids</taxon>
        <taxon>malvids</taxon>
        <taxon>Malvales</taxon>
        <taxon>Malvaceae</taxon>
        <taxon>Malvoideae</taxon>
        <taxon>Hibiscus</taxon>
    </lineage>
</organism>
<sequence>MGEWTFCIPFSLLGDGVKQRLKCFHLIITYGWLVPHLPSDEQNSELLLSPWGLAPSISLPFRTNLDGSVVLSASAQRTPTCCQKLASRAQNAAAAGPCCTVLATFYVLSIKSYKVPGP</sequence>
<keyword evidence="2" id="KW-1185">Reference proteome</keyword>
<evidence type="ECO:0000313" key="2">
    <source>
        <dbReference type="Proteomes" id="UP001396334"/>
    </source>
</evidence>
<protein>
    <submittedName>
        <fullName evidence="1">Uncharacterized protein</fullName>
    </submittedName>
</protein>